<feature type="transmembrane region" description="Helical" evidence="8">
    <location>
        <begin position="26"/>
        <end position="48"/>
    </location>
</feature>
<evidence type="ECO:0000256" key="4">
    <source>
        <dbReference type="ARBA" id="ARBA00022475"/>
    </source>
</evidence>
<evidence type="ECO:0000256" key="3">
    <source>
        <dbReference type="ARBA" id="ARBA00022448"/>
    </source>
</evidence>
<evidence type="ECO:0000256" key="2">
    <source>
        <dbReference type="ARBA" id="ARBA00005236"/>
    </source>
</evidence>
<dbReference type="Pfam" id="PF12704">
    <property type="entry name" value="MacB_PCD"/>
    <property type="match status" value="1"/>
</dbReference>
<feature type="domain" description="MacB-like periplasmic core" evidence="10">
    <location>
        <begin position="27"/>
        <end position="235"/>
    </location>
</feature>
<reference evidence="11 12" key="1">
    <citation type="submission" date="2020-03" db="EMBL/GenBank/DDBJ databases">
        <title>Complete genome sequence of Orbus sp. IPMB12 (BCRC 80908).</title>
        <authorList>
            <person name="Lo W.-S."/>
            <person name="Chang T.-H."/>
            <person name="Kuo C.-H."/>
        </authorList>
    </citation>
    <scope>NUCLEOTIDE SEQUENCE [LARGE SCALE GENOMIC DNA]</scope>
    <source>
        <strain evidence="11 12">IPMB12</strain>
    </source>
</reference>
<dbReference type="InParanoid" id="A0A6G9ICY5"/>
<evidence type="ECO:0000259" key="9">
    <source>
        <dbReference type="Pfam" id="PF02687"/>
    </source>
</evidence>
<evidence type="ECO:0000313" key="12">
    <source>
        <dbReference type="Proteomes" id="UP000501168"/>
    </source>
</evidence>
<dbReference type="FunCoup" id="A0A6G9ICY5">
    <property type="interactions" value="126"/>
</dbReference>
<dbReference type="InterPro" id="IPR011925">
    <property type="entry name" value="LolCE_TM"/>
</dbReference>
<dbReference type="AlphaFoldDB" id="A0A6G9ICY5"/>
<dbReference type="InterPro" id="IPR051447">
    <property type="entry name" value="Lipoprotein-release_system"/>
</dbReference>
<evidence type="ECO:0000256" key="1">
    <source>
        <dbReference type="ARBA" id="ARBA00004651"/>
    </source>
</evidence>
<dbReference type="NCBIfam" id="NF008076">
    <property type="entry name" value="PRK10814.1"/>
    <property type="match status" value="1"/>
</dbReference>
<evidence type="ECO:0000313" key="11">
    <source>
        <dbReference type="EMBL" id="QIQ22083.1"/>
    </source>
</evidence>
<keyword evidence="5 8" id="KW-0812">Transmembrane</keyword>
<keyword evidence="3" id="KW-0813">Transport</keyword>
<dbReference type="PANTHER" id="PTHR30489:SF8">
    <property type="entry name" value="LIPOPROTEIN-RELEASING SYSTEM TRANSMEMBRANE PROTEIN LOLC"/>
    <property type="match status" value="1"/>
</dbReference>
<feature type="transmembrane region" description="Helical" evidence="8">
    <location>
        <begin position="338"/>
        <end position="358"/>
    </location>
</feature>
<evidence type="ECO:0000256" key="7">
    <source>
        <dbReference type="ARBA" id="ARBA00023136"/>
    </source>
</evidence>
<keyword evidence="12" id="KW-1185">Reference proteome</keyword>
<sequence>MYRPLSLFIGFRYVYGKNADRFGRFVSWLSMIGLTLGSIALIVVLSVMNGLEREMQKSILDFIPQVQITSPNNTLDPTQYPADRFKDLEQVQSVTSLVTGEVILESASSLTVTTLLGIDPSNSNDPIQRHLFFGDFSGLVAGQYNLVIGRTLADQLNVGPGDKIRVMSTQASQITPIGRIPSQRLFTITGIFSVNSDINKALIYVHQDDAARLMRYPQGTITSWRLFVNNPLDIEEITAQKLPDNLIFKDWREQRGELFQAVKMEKNMIALIISLIIIVAVFNIITSLGLLVMEKQGEVAILKTQGLTQRSIMSIFIVQGASAGIIGTVLGSAIGITVALYLNDIMSFLGLSLSGIYLPSLVDLGQVITIVLSLITVSILATLYPAWQAAKTHPAEALRYE</sequence>
<keyword evidence="6 8" id="KW-1133">Transmembrane helix</keyword>
<protein>
    <submittedName>
        <fullName evidence="11">Lipoprotein-releasing ABC transporter permease subunit LolC</fullName>
    </submittedName>
</protein>
<dbReference type="GO" id="GO:0042953">
    <property type="term" value="P:lipoprotein transport"/>
    <property type="evidence" value="ECO:0007669"/>
    <property type="project" value="InterPro"/>
</dbReference>
<feature type="transmembrane region" description="Helical" evidence="8">
    <location>
        <begin position="364"/>
        <end position="384"/>
    </location>
</feature>
<keyword evidence="11" id="KW-0449">Lipoprotein</keyword>
<feature type="transmembrane region" description="Helical" evidence="8">
    <location>
        <begin position="312"/>
        <end position="331"/>
    </location>
</feature>
<dbReference type="RefSeq" id="WP_166917380.1">
    <property type="nucleotide sequence ID" value="NZ_CP050253.1"/>
</dbReference>
<dbReference type="GO" id="GO:0044874">
    <property type="term" value="P:lipoprotein localization to outer membrane"/>
    <property type="evidence" value="ECO:0007669"/>
    <property type="project" value="TreeGrafter"/>
</dbReference>
<dbReference type="Pfam" id="PF02687">
    <property type="entry name" value="FtsX"/>
    <property type="match status" value="1"/>
</dbReference>
<dbReference type="InterPro" id="IPR003838">
    <property type="entry name" value="ABC3_permease_C"/>
</dbReference>
<evidence type="ECO:0000256" key="8">
    <source>
        <dbReference type="SAM" id="Phobius"/>
    </source>
</evidence>
<evidence type="ECO:0000256" key="5">
    <source>
        <dbReference type="ARBA" id="ARBA00022692"/>
    </source>
</evidence>
<dbReference type="KEGG" id="orb:IPMB12_10530"/>
<dbReference type="InterPro" id="IPR025857">
    <property type="entry name" value="MacB_PCD"/>
</dbReference>
<keyword evidence="4" id="KW-1003">Cell membrane</keyword>
<dbReference type="GO" id="GO:0098797">
    <property type="term" value="C:plasma membrane protein complex"/>
    <property type="evidence" value="ECO:0007669"/>
    <property type="project" value="TreeGrafter"/>
</dbReference>
<organism evidence="11 12">
    <name type="scientific">Zophobihabitans entericus</name>
    <dbReference type="NCBI Taxonomy" id="1635327"/>
    <lineage>
        <taxon>Bacteria</taxon>
        <taxon>Pseudomonadati</taxon>
        <taxon>Pseudomonadota</taxon>
        <taxon>Gammaproteobacteria</taxon>
        <taxon>Orbales</taxon>
        <taxon>Orbaceae</taxon>
        <taxon>Zophobihabitans</taxon>
    </lineage>
</organism>
<evidence type="ECO:0000256" key="6">
    <source>
        <dbReference type="ARBA" id="ARBA00022989"/>
    </source>
</evidence>
<dbReference type="Proteomes" id="UP000501168">
    <property type="component" value="Chromosome"/>
</dbReference>
<gene>
    <name evidence="11" type="primary">lolC</name>
    <name evidence="11" type="ORF">IPMB12_10530</name>
</gene>
<dbReference type="PANTHER" id="PTHR30489">
    <property type="entry name" value="LIPOPROTEIN-RELEASING SYSTEM TRANSMEMBRANE PROTEIN LOLE"/>
    <property type="match status" value="1"/>
</dbReference>
<comment type="subcellular location">
    <subcellularLocation>
        <location evidence="1">Cell membrane</location>
        <topology evidence="1">Multi-pass membrane protein</topology>
    </subcellularLocation>
</comment>
<dbReference type="EMBL" id="CP050253">
    <property type="protein sequence ID" value="QIQ22083.1"/>
    <property type="molecule type" value="Genomic_DNA"/>
</dbReference>
<evidence type="ECO:0000259" key="10">
    <source>
        <dbReference type="Pfam" id="PF12704"/>
    </source>
</evidence>
<feature type="transmembrane region" description="Helical" evidence="8">
    <location>
        <begin position="268"/>
        <end position="292"/>
    </location>
</feature>
<feature type="domain" description="ABC3 transporter permease C-terminal" evidence="9">
    <location>
        <begin position="271"/>
        <end position="394"/>
    </location>
</feature>
<proteinExistence type="inferred from homology"/>
<comment type="similarity">
    <text evidence="2">Belongs to the ABC-4 integral membrane protein family. LolC/E subfamily.</text>
</comment>
<keyword evidence="7 8" id="KW-0472">Membrane</keyword>
<accession>A0A6G9ICY5</accession>
<dbReference type="NCBIfam" id="TIGR02212">
    <property type="entry name" value="lolCE"/>
    <property type="match status" value="1"/>
</dbReference>
<name>A0A6G9ICY5_9GAMM</name>